<comment type="similarity">
    <text evidence="2 14 15">Belongs to the TonB-dependent receptor family.</text>
</comment>
<evidence type="ECO:0000259" key="18">
    <source>
        <dbReference type="SMART" id="SM00965"/>
    </source>
</evidence>
<keyword evidence="13 14" id="KW-0998">Cell outer membrane</keyword>
<dbReference type="Gene3D" id="3.55.50.30">
    <property type="match status" value="1"/>
</dbReference>
<keyword evidence="5" id="KW-0410">Iron transport</keyword>
<dbReference type="GO" id="GO:0038023">
    <property type="term" value="F:signaling receptor activity"/>
    <property type="evidence" value="ECO:0007669"/>
    <property type="project" value="InterPro"/>
</dbReference>
<dbReference type="EMBL" id="SMFU01000008">
    <property type="protein sequence ID" value="TCK07473.1"/>
    <property type="molecule type" value="Genomic_DNA"/>
</dbReference>
<dbReference type="NCBIfam" id="TIGR01783">
    <property type="entry name" value="TonB-siderophor"/>
    <property type="match status" value="1"/>
</dbReference>
<dbReference type="RefSeq" id="WP_132292150.1">
    <property type="nucleotide sequence ID" value="NZ_SMFU01000008.1"/>
</dbReference>
<evidence type="ECO:0000256" key="1">
    <source>
        <dbReference type="ARBA" id="ARBA00004571"/>
    </source>
</evidence>
<dbReference type="Pfam" id="PF00593">
    <property type="entry name" value="TonB_dep_Rec_b-barrel"/>
    <property type="match status" value="1"/>
</dbReference>
<feature type="domain" description="Secretin/TonB short N-terminal" evidence="18">
    <location>
        <begin position="77"/>
        <end position="128"/>
    </location>
</feature>
<keyword evidence="8" id="KW-0408">Iron</keyword>
<keyword evidence="11 14" id="KW-0472">Membrane</keyword>
<evidence type="ECO:0000256" key="14">
    <source>
        <dbReference type="PROSITE-ProRule" id="PRU01360"/>
    </source>
</evidence>
<evidence type="ECO:0000256" key="10">
    <source>
        <dbReference type="ARBA" id="ARBA00023077"/>
    </source>
</evidence>
<keyword evidence="4 14" id="KW-1134">Transmembrane beta strand</keyword>
<dbReference type="OrthoDB" id="6127007at2"/>
<keyword evidence="6 14" id="KW-0812">Transmembrane</keyword>
<evidence type="ECO:0000256" key="3">
    <source>
        <dbReference type="ARBA" id="ARBA00022448"/>
    </source>
</evidence>
<dbReference type="InterPro" id="IPR011662">
    <property type="entry name" value="Secretin/TonB_short_N"/>
</dbReference>
<dbReference type="PROSITE" id="PS52016">
    <property type="entry name" value="TONB_DEPENDENT_REC_3"/>
    <property type="match status" value="1"/>
</dbReference>
<evidence type="ECO:0000256" key="5">
    <source>
        <dbReference type="ARBA" id="ARBA00022496"/>
    </source>
</evidence>
<dbReference type="Proteomes" id="UP000294546">
    <property type="component" value="Unassembled WGS sequence"/>
</dbReference>
<dbReference type="FunFam" id="2.170.130.10:FF:000010">
    <property type="entry name" value="Ferripyoverdine receptor"/>
    <property type="match status" value="1"/>
</dbReference>
<dbReference type="GO" id="GO:0015891">
    <property type="term" value="P:siderophore transport"/>
    <property type="evidence" value="ECO:0007669"/>
    <property type="project" value="InterPro"/>
</dbReference>
<evidence type="ECO:0000256" key="11">
    <source>
        <dbReference type="ARBA" id="ARBA00023136"/>
    </source>
</evidence>
<comment type="caution">
    <text evidence="19">The sequence shown here is derived from an EMBL/GenBank/DDBJ whole genome shotgun (WGS) entry which is preliminary data.</text>
</comment>
<dbReference type="Pfam" id="PF07715">
    <property type="entry name" value="Plug"/>
    <property type="match status" value="1"/>
</dbReference>
<dbReference type="SMART" id="SM00965">
    <property type="entry name" value="STN"/>
    <property type="match status" value="1"/>
</dbReference>
<evidence type="ECO:0000256" key="6">
    <source>
        <dbReference type="ARBA" id="ARBA00022692"/>
    </source>
</evidence>
<dbReference type="InterPro" id="IPR000531">
    <property type="entry name" value="Beta-barrel_TonB"/>
</dbReference>
<dbReference type="InterPro" id="IPR012910">
    <property type="entry name" value="Plug_dom"/>
</dbReference>
<evidence type="ECO:0000256" key="9">
    <source>
        <dbReference type="ARBA" id="ARBA00023065"/>
    </source>
</evidence>
<dbReference type="InterPro" id="IPR010105">
    <property type="entry name" value="TonB_sidphr_rcpt"/>
</dbReference>
<feature type="region of interest" description="Disordered" evidence="16">
    <location>
        <begin position="693"/>
        <end position="717"/>
    </location>
</feature>
<dbReference type="InterPro" id="IPR037066">
    <property type="entry name" value="Plug_dom_sf"/>
</dbReference>
<evidence type="ECO:0000256" key="16">
    <source>
        <dbReference type="SAM" id="MobiDB-lite"/>
    </source>
</evidence>
<evidence type="ECO:0000256" key="12">
    <source>
        <dbReference type="ARBA" id="ARBA00023170"/>
    </source>
</evidence>
<evidence type="ECO:0000256" key="4">
    <source>
        <dbReference type="ARBA" id="ARBA00022452"/>
    </source>
</evidence>
<evidence type="ECO:0000256" key="15">
    <source>
        <dbReference type="RuleBase" id="RU003357"/>
    </source>
</evidence>
<proteinExistence type="inferred from homology"/>
<dbReference type="Gene3D" id="2.170.130.10">
    <property type="entry name" value="TonB-dependent receptor, plug domain"/>
    <property type="match status" value="1"/>
</dbReference>
<keyword evidence="7 17" id="KW-0732">Signal</keyword>
<dbReference type="SUPFAM" id="SSF56935">
    <property type="entry name" value="Porins"/>
    <property type="match status" value="1"/>
</dbReference>
<evidence type="ECO:0000256" key="7">
    <source>
        <dbReference type="ARBA" id="ARBA00022729"/>
    </source>
</evidence>
<dbReference type="GO" id="GO:0015344">
    <property type="term" value="F:siderophore uptake transmembrane transporter activity"/>
    <property type="evidence" value="ECO:0007669"/>
    <property type="project" value="TreeGrafter"/>
</dbReference>
<comment type="subcellular location">
    <subcellularLocation>
        <location evidence="1 14">Cell outer membrane</location>
        <topology evidence="1 14">Multi-pass membrane protein</topology>
    </subcellularLocation>
</comment>
<dbReference type="Pfam" id="PF07660">
    <property type="entry name" value="STN"/>
    <property type="match status" value="1"/>
</dbReference>
<dbReference type="PANTHER" id="PTHR32552:SF74">
    <property type="entry name" value="HYDROXAMATE SIDEROPHORE RECEPTOR FHUE"/>
    <property type="match status" value="1"/>
</dbReference>
<name>A0A4R1GJW5_9GAMM</name>
<keyword evidence="12 19" id="KW-0675">Receptor</keyword>
<keyword evidence="3 14" id="KW-0813">Transport</keyword>
<feature type="signal peptide" evidence="17">
    <location>
        <begin position="1"/>
        <end position="35"/>
    </location>
</feature>
<organism evidence="19 20">
    <name type="scientific">Marinobacterium mangrovicola</name>
    <dbReference type="NCBI Taxonomy" id="1476959"/>
    <lineage>
        <taxon>Bacteria</taxon>
        <taxon>Pseudomonadati</taxon>
        <taxon>Pseudomonadota</taxon>
        <taxon>Gammaproteobacteria</taxon>
        <taxon>Oceanospirillales</taxon>
        <taxon>Oceanospirillaceae</taxon>
        <taxon>Marinobacterium</taxon>
    </lineage>
</organism>
<reference evidence="19 20" key="1">
    <citation type="submission" date="2019-03" db="EMBL/GenBank/DDBJ databases">
        <title>Genomic Encyclopedia of Archaeal and Bacterial Type Strains, Phase II (KMG-II): from individual species to whole genera.</title>
        <authorList>
            <person name="Goeker M."/>
        </authorList>
    </citation>
    <scope>NUCLEOTIDE SEQUENCE [LARGE SCALE GENOMIC DNA]</scope>
    <source>
        <strain evidence="19 20">DSM 27697</strain>
    </source>
</reference>
<sequence length="812" mass="89503">MSAKTIKHRTCCPFQLALLPGVLTLAALCAPYAVAQSQVESTPGSTDLSPETEIRQYRVAAGPLGRVLSQFAEQSAIILTANAEFTDGLMSEGLNGRYSVRSALQQLLAGTDLKARFSGAKTVAIYKPVSAGNDQAALPLMTVTSDSLGSSTEGTGSYTTGTLTTATKLGLSARETPQSVSVITRQKMDDFQLNDLQDVLANTTGLSANYQDSDRTVFKSRGFEISNYQINGVTIDNDPFTDRFDAIIYDRVEVVRGSTGLLSGAGEASATINLIPKRADSDQFEGSVELDAGSWDNYRNVIDLQSPLGWDGRVRGRVVMSYQDADSYQDIYHEEKTVLYGTTSIDLTDQTLLTASLDYQKFEPRGSSWGGVWMWYDDGSRTDFPRSFVVGTDWSARVVEGTTLDLALDHQFNEDWSLKASYIRRESEGNARLIWTAGLPNRQTGSGVIIQPARNSSTAVQNTYDLSLVGKFSLLDRDHDINLGYSSMDLKRERFDWNDGADYPVSNIFDYTGDVPEPSWTGKRHTSTVNTEQSGVYGMVRLSLSDRLKLIAGGRQSRYHYDYVGRERYSQDIFTPYGGLVYDLTDSLSAYGSYTEIFSPQNYLDSSGRQLDPIVGDTSEIGLKGEWFDSRLTASFALFDTHQNNVAELDASYTPTPLQDQAYVAVDGVRSKGYELEVSGEILPNWEISASYSHHNTSGDDDGDPSSNSQPSDVARLSTTGNITERLKIGANVNWQSEDWCLCDSPNGPEKLTQKSYAIVGAMARYELSDQVSAQLNVNNLFDKKYYSQIGFWSRGVYGEPRNVLLTLKARF</sequence>
<keyword evidence="20" id="KW-1185">Reference proteome</keyword>
<dbReference type="CDD" id="cd01347">
    <property type="entry name" value="ligand_gated_channel"/>
    <property type="match status" value="1"/>
</dbReference>
<dbReference type="InterPro" id="IPR036942">
    <property type="entry name" value="Beta-barrel_TonB_sf"/>
</dbReference>
<evidence type="ECO:0000313" key="19">
    <source>
        <dbReference type="EMBL" id="TCK07473.1"/>
    </source>
</evidence>
<dbReference type="Gene3D" id="2.40.170.20">
    <property type="entry name" value="TonB-dependent receptor, beta-barrel domain"/>
    <property type="match status" value="1"/>
</dbReference>
<evidence type="ECO:0000313" key="20">
    <source>
        <dbReference type="Proteomes" id="UP000294546"/>
    </source>
</evidence>
<dbReference type="InterPro" id="IPR039426">
    <property type="entry name" value="TonB-dep_rcpt-like"/>
</dbReference>
<evidence type="ECO:0000256" key="2">
    <source>
        <dbReference type="ARBA" id="ARBA00009810"/>
    </source>
</evidence>
<accession>A0A4R1GJW5</accession>
<dbReference type="AlphaFoldDB" id="A0A4R1GJW5"/>
<protein>
    <submittedName>
        <fullName evidence="19">Outer membrane receptor for ferric coprogen and ferric-rhodotorulic acid</fullName>
    </submittedName>
</protein>
<dbReference type="PANTHER" id="PTHR32552">
    <property type="entry name" value="FERRICHROME IRON RECEPTOR-RELATED"/>
    <property type="match status" value="1"/>
</dbReference>
<evidence type="ECO:0000256" key="13">
    <source>
        <dbReference type="ARBA" id="ARBA00023237"/>
    </source>
</evidence>
<feature type="chain" id="PRO_5020640511" evidence="17">
    <location>
        <begin position="36"/>
        <end position="812"/>
    </location>
</feature>
<dbReference type="GO" id="GO:0009279">
    <property type="term" value="C:cell outer membrane"/>
    <property type="evidence" value="ECO:0007669"/>
    <property type="project" value="UniProtKB-SubCell"/>
</dbReference>
<keyword evidence="10 15" id="KW-0798">TonB box</keyword>
<keyword evidence="9" id="KW-0406">Ion transport</keyword>
<gene>
    <name evidence="19" type="ORF">CLV83_2342</name>
</gene>
<evidence type="ECO:0000256" key="8">
    <source>
        <dbReference type="ARBA" id="ARBA00023004"/>
    </source>
</evidence>
<evidence type="ECO:0000256" key="17">
    <source>
        <dbReference type="SAM" id="SignalP"/>
    </source>
</evidence>